<evidence type="ECO:0000256" key="1">
    <source>
        <dbReference type="ARBA" id="ARBA00006484"/>
    </source>
</evidence>
<gene>
    <name evidence="2" type="ORF">CTI12_AA180970</name>
</gene>
<sequence length="80" mass="8237">MADVSALPTLKLAGKIAIITGGASGIEEATARLFAGNGAFVVIADIQDELGENQAESKKQRLVSLPAMAHLSLSQTSKTN</sequence>
<dbReference type="Gene3D" id="3.40.50.720">
    <property type="entry name" value="NAD(P)-binding Rossmann-like Domain"/>
    <property type="match status" value="1"/>
</dbReference>
<dbReference type="InterPro" id="IPR002347">
    <property type="entry name" value="SDR_fam"/>
</dbReference>
<keyword evidence="3" id="KW-1185">Reference proteome</keyword>
<dbReference type="Pfam" id="PF00106">
    <property type="entry name" value="adh_short"/>
    <property type="match status" value="1"/>
</dbReference>
<dbReference type="AlphaFoldDB" id="A0A2U1P7B8"/>
<name>A0A2U1P7B8_ARTAN</name>
<protein>
    <submittedName>
        <fullName evidence="2">(-)-isopiperitenol/(-)-carveol dehydrogenase</fullName>
    </submittedName>
</protein>
<proteinExistence type="inferred from homology"/>
<dbReference type="InterPro" id="IPR036291">
    <property type="entry name" value="NAD(P)-bd_dom_sf"/>
</dbReference>
<evidence type="ECO:0000313" key="3">
    <source>
        <dbReference type="Proteomes" id="UP000245207"/>
    </source>
</evidence>
<dbReference type="PANTHER" id="PTHR42820:SF21">
    <property type="entry name" value="SHORT-CHAIN DEHYDROGENASE REDUCTASE 3B-LIKE"/>
    <property type="match status" value="1"/>
</dbReference>
<reference evidence="2 3" key="1">
    <citation type="journal article" date="2018" name="Mol. Plant">
        <title>The genome of Artemisia annua provides insight into the evolution of Asteraceae family and artemisinin biosynthesis.</title>
        <authorList>
            <person name="Shen Q."/>
            <person name="Zhang L."/>
            <person name="Liao Z."/>
            <person name="Wang S."/>
            <person name="Yan T."/>
            <person name="Shi P."/>
            <person name="Liu M."/>
            <person name="Fu X."/>
            <person name="Pan Q."/>
            <person name="Wang Y."/>
            <person name="Lv Z."/>
            <person name="Lu X."/>
            <person name="Zhang F."/>
            <person name="Jiang W."/>
            <person name="Ma Y."/>
            <person name="Chen M."/>
            <person name="Hao X."/>
            <person name="Li L."/>
            <person name="Tang Y."/>
            <person name="Lv G."/>
            <person name="Zhou Y."/>
            <person name="Sun X."/>
            <person name="Brodelius P.E."/>
            <person name="Rose J.K.C."/>
            <person name="Tang K."/>
        </authorList>
    </citation>
    <scope>NUCLEOTIDE SEQUENCE [LARGE SCALE GENOMIC DNA]</scope>
    <source>
        <strain evidence="3">cv. Huhao1</strain>
        <tissue evidence="2">Leaf</tissue>
    </source>
</reference>
<evidence type="ECO:0000313" key="2">
    <source>
        <dbReference type="EMBL" id="PWA81632.1"/>
    </source>
</evidence>
<dbReference type="EMBL" id="PKPP01001566">
    <property type="protein sequence ID" value="PWA81632.1"/>
    <property type="molecule type" value="Genomic_DNA"/>
</dbReference>
<dbReference type="STRING" id="35608.A0A2U1P7B8"/>
<dbReference type="Proteomes" id="UP000245207">
    <property type="component" value="Unassembled WGS sequence"/>
</dbReference>
<accession>A0A2U1P7B8</accession>
<organism evidence="2 3">
    <name type="scientific">Artemisia annua</name>
    <name type="common">Sweet wormwood</name>
    <dbReference type="NCBI Taxonomy" id="35608"/>
    <lineage>
        <taxon>Eukaryota</taxon>
        <taxon>Viridiplantae</taxon>
        <taxon>Streptophyta</taxon>
        <taxon>Embryophyta</taxon>
        <taxon>Tracheophyta</taxon>
        <taxon>Spermatophyta</taxon>
        <taxon>Magnoliopsida</taxon>
        <taxon>eudicotyledons</taxon>
        <taxon>Gunneridae</taxon>
        <taxon>Pentapetalae</taxon>
        <taxon>asterids</taxon>
        <taxon>campanulids</taxon>
        <taxon>Asterales</taxon>
        <taxon>Asteraceae</taxon>
        <taxon>Asteroideae</taxon>
        <taxon>Anthemideae</taxon>
        <taxon>Artemisiinae</taxon>
        <taxon>Artemisia</taxon>
    </lineage>
</organism>
<comment type="similarity">
    <text evidence="1">Belongs to the short-chain dehydrogenases/reductases (SDR) family.</text>
</comment>
<dbReference type="PANTHER" id="PTHR42820">
    <property type="entry name" value="SHORT-CHAIN DEHYDROGENASE REDUCTASE"/>
    <property type="match status" value="1"/>
</dbReference>
<comment type="caution">
    <text evidence="2">The sequence shown here is derived from an EMBL/GenBank/DDBJ whole genome shotgun (WGS) entry which is preliminary data.</text>
</comment>
<dbReference type="SUPFAM" id="SSF51735">
    <property type="entry name" value="NAD(P)-binding Rossmann-fold domains"/>
    <property type="match status" value="1"/>
</dbReference>
<dbReference type="OrthoDB" id="294295at2759"/>